<proteinExistence type="predicted"/>
<dbReference type="AlphaFoldDB" id="A0A8T1JGL2"/>
<comment type="caution">
    <text evidence="2">The sequence shown here is derived from an EMBL/GenBank/DDBJ whole genome shotgun (WGS) entry which is preliminary data.</text>
</comment>
<accession>A0A8T1JGL2</accession>
<gene>
    <name evidence="2" type="ORF">PC117_g26245</name>
</gene>
<protein>
    <submittedName>
        <fullName evidence="2">Uncharacterized protein</fullName>
    </submittedName>
</protein>
<feature type="compositionally biased region" description="Basic and acidic residues" evidence="1">
    <location>
        <begin position="1"/>
        <end position="11"/>
    </location>
</feature>
<evidence type="ECO:0000313" key="3">
    <source>
        <dbReference type="Proteomes" id="UP000736787"/>
    </source>
</evidence>
<feature type="region of interest" description="Disordered" evidence="1">
    <location>
        <begin position="1"/>
        <end position="24"/>
    </location>
</feature>
<evidence type="ECO:0000313" key="2">
    <source>
        <dbReference type="EMBL" id="KAG2882335.1"/>
    </source>
</evidence>
<reference evidence="2" key="1">
    <citation type="submission" date="2018-10" db="EMBL/GenBank/DDBJ databases">
        <title>Effector identification in a new, highly contiguous assembly of the strawberry crown rot pathogen Phytophthora cactorum.</title>
        <authorList>
            <person name="Armitage A.D."/>
            <person name="Nellist C.F."/>
            <person name="Bates H."/>
            <person name="Vickerstaff R.J."/>
            <person name="Harrison R.J."/>
        </authorList>
    </citation>
    <scope>NUCLEOTIDE SEQUENCE</scope>
    <source>
        <strain evidence="2">4040</strain>
    </source>
</reference>
<evidence type="ECO:0000256" key="1">
    <source>
        <dbReference type="SAM" id="MobiDB-lite"/>
    </source>
</evidence>
<sequence>MPREGRPRIKGFEASPTQHERNSVNLERKHHVNGYIRANRVAEAISDSILHSKYPSASRRSVSCAGGTRTALKLPTKWLSAADTCARSRGQELEAYFPERQRAI</sequence>
<dbReference type="EMBL" id="RCMK01002342">
    <property type="protein sequence ID" value="KAG2882335.1"/>
    <property type="molecule type" value="Genomic_DNA"/>
</dbReference>
<name>A0A8T1JGL2_9STRA</name>
<organism evidence="2 3">
    <name type="scientific">Phytophthora cactorum</name>
    <dbReference type="NCBI Taxonomy" id="29920"/>
    <lineage>
        <taxon>Eukaryota</taxon>
        <taxon>Sar</taxon>
        <taxon>Stramenopiles</taxon>
        <taxon>Oomycota</taxon>
        <taxon>Peronosporomycetes</taxon>
        <taxon>Peronosporales</taxon>
        <taxon>Peronosporaceae</taxon>
        <taxon>Phytophthora</taxon>
    </lineage>
</organism>
<dbReference type="Proteomes" id="UP000736787">
    <property type="component" value="Unassembled WGS sequence"/>
</dbReference>